<keyword evidence="4" id="KW-1185">Reference proteome</keyword>
<evidence type="ECO:0000259" key="2">
    <source>
        <dbReference type="Pfam" id="PF13581"/>
    </source>
</evidence>
<evidence type="ECO:0000313" key="4">
    <source>
        <dbReference type="Proteomes" id="UP000476310"/>
    </source>
</evidence>
<accession>A0A6G4APW3</accession>
<reference evidence="3" key="1">
    <citation type="submission" date="2020-02" db="EMBL/GenBank/DDBJ databases">
        <title>A new Streptomyces sp. for controlling soil-borne diseases.</title>
        <authorList>
            <person name="Li X."/>
            <person name="Tian Y."/>
            <person name="Gao K."/>
        </authorList>
    </citation>
    <scope>NUCLEOTIDE SEQUENCE [LARGE SCALE GENOMIC DNA]</scope>
    <source>
        <strain evidence="3">0250</strain>
    </source>
</reference>
<dbReference type="Gene3D" id="3.30.565.10">
    <property type="entry name" value="Histidine kinase-like ATPase, C-terminal domain"/>
    <property type="match status" value="1"/>
</dbReference>
<dbReference type="AlphaFoldDB" id="A0A6G4APW3"/>
<keyword evidence="1" id="KW-0808">Transferase</keyword>
<evidence type="ECO:0000313" key="3">
    <source>
        <dbReference type="EMBL" id="NEW74719.1"/>
    </source>
</evidence>
<proteinExistence type="predicted"/>
<dbReference type="InterPro" id="IPR003594">
    <property type="entry name" value="HATPase_dom"/>
</dbReference>
<organism evidence="3 4">
    <name type="scientific">Streptomyces rhizosphaericus</name>
    <dbReference type="NCBI Taxonomy" id="114699"/>
    <lineage>
        <taxon>Bacteria</taxon>
        <taxon>Bacillati</taxon>
        <taxon>Actinomycetota</taxon>
        <taxon>Actinomycetes</taxon>
        <taxon>Kitasatosporales</taxon>
        <taxon>Streptomycetaceae</taxon>
        <taxon>Streptomyces</taxon>
        <taxon>Streptomyces violaceusniger group</taxon>
    </lineage>
</organism>
<keyword evidence="3" id="KW-0547">Nucleotide-binding</keyword>
<dbReference type="CDD" id="cd16936">
    <property type="entry name" value="HATPase_RsbW-like"/>
    <property type="match status" value="1"/>
</dbReference>
<feature type="domain" description="Histidine kinase/HSP90-like ATPase" evidence="2">
    <location>
        <begin position="20"/>
        <end position="131"/>
    </location>
</feature>
<keyword evidence="1" id="KW-0723">Serine/threonine-protein kinase</keyword>
<dbReference type="PANTHER" id="PTHR35526">
    <property type="entry name" value="ANTI-SIGMA-F FACTOR RSBW-RELATED"/>
    <property type="match status" value="1"/>
</dbReference>
<dbReference type="EMBL" id="JAAIKT010000047">
    <property type="protein sequence ID" value="NEW74719.1"/>
    <property type="molecule type" value="Genomic_DNA"/>
</dbReference>
<comment type="caution">
    <text evidence="3">The sequence shown here is derived from an EMBL/GenBank/DDBJ whole genome shotgun (WGS) entry which is preliminary data.</text>
</comment>
<gene>
    <name evidence="3" type="ORF">G4H13_31215</name>
</gene>
<protein>
    <submittedName>
        <fullName evidence="3">ATP-binding protein</fullName>
    </submittedName>
</protein>
<dbReference type="PANTHER" id="PTHR35526:SF3">
    <property type="entry name" value="ANTI-SIGMA-F FACTOR RSBW"/>
    <property type="match status" value="1"/>
</dbReference>
<dbReference type="SUPFAM" id="SSF55874">
    <property type="entry name" value="ATPase domain of HSP90 chaperone/DNA topoisomerase II/histidine kinase"/>
    <property type="match status" value="1"/>
</dbReference>
<dbReference type="InterPro" id="IPR050267">
    <property type="entry name" value="Anti-sigma-factor_SerPK"/>
</dbReference>
<keyword evidence="1" id="KW-0418">Kinase</keyword>
<dbReference type="Proteomes" id="UP000476310">
    <property type="component" value="Unassembled WGS sequence"/>
</dbReference>
<dbReference type="Pfam" id="PF13581">
    <property type="entry name" value="HATPase_c_2"/>
    <property type="match status" value="1"/>
</dbReference>
<keyword evidence="3" id="KW-0067">ATP-binding</keyword>
<sequence length="212" mass="23211">MAMHRYSVTDPQPRRCILPFSADPSQLVGLRRAVRDELAAWGMKTLIEEVQLITTELASNVIKHVGRGAAAALVLDVCADQLRVEVHDGSHEEPRSLHPSSEEESGRGLQLLAGLSAAWGMTRTAVGKVVWCALPLIPDESHRRIQRATTVMETYSVTVGGPAARLPRRPVLEESATSLILDLLHWLSAHGLDPDDILDRAQTHFEARPGVV</sequence>
<name>A0A6G4APW3_9ACTN</name>
<dbReference type="GO" id="GO:0005524">
    <property type="term" value="F:ATP binding"/>
    <property type="evidence" value="ECO:0007669"/>
    <property type="project" value="UniProtKB-KW"/>
</dbReference>
<evidence type="ECO:0000256" key="1">
    <source>
        <dbReference type="ARBA" id="ARBA00022527"/>
    </source>
</evidence>
<dbReference type="InterPro" id="IPR036890">
    <property type="entry name" value="HATPase_C_sf"/>
</dbReference>
<dbReference type="GO" id="GO:0004674">
    <property type="term" value="F:protein serine/threonine kinase activity"/>
    <property type="evidence" value="ECO:0007669"/>
    <property type="project" value="UniProtKB-KW"/>
</dbReference>